<evidence type="ECO:0000256" key="7">
    <source>
        <dbReference type="SAM" id="SignalP"/>
    </source>
</evidence>
<dbReference type="PROSITE" id="PS51007">
    <property type="entry name" value="CYTC"/>
    <property type="match status" value="1"/>
</dbReference>
<dbReference type="GO" id="GO:0005506">
    <property type="term" value="F:iron ion binding"/>
    <property type="evidence" value="ECO:0007669"/>
    <property type="project" value="InterPro"/>
</dbReference>
<dbReference type="GO" id="GO:0009055">
    <property type="term" value="F:electron transfer activity"/>
    <property type="evidence" value="ECO:0007669"/>
    <property type="project" value="InterPro"/>
</dbReference>
<dbReference type="EMBL" id="SHBE01000004">
    <property type="protein sequence ID" value="RZO26427.1"/>
    <property type="molecule type" value="Genomic_DNA"/>
</dbReference>
<organism evidence="9 10">
    <name type="scientific">SAR86 cluster bacterium</name>
    <dbReference type="NCBI Taxonomy" id="2030880"/>
    <lineage>
        <taxon>Bacteria</taxon>
        <taxon>Pseudomonadati</taxon>
        <taxon>Pseudomonadota</taxon>
        <taxon>Gammaproteobacteria</taxon>
        <taxon>SAR86 cluster</taxon>
    </lineage>
</organism>
<dbReference type="Pfam" id="PF13442">
    <property type="entry name" value="Cytochrome_CBB3"/>
    <property type="match status" value="1"/>
</dbReference>
<protein>
    <submittedName>
        <fullName evidence="9">Cytochrome c5 family protein</fullName>
    </submittedName>
</protein>
<dbReference type="PANTHER" id="PTHR40942:SF4">
    <property type="entry name" value="CYTOCHROME C5"/>
    <property type="match status" value="1"/>
</dbReference>
<dbReference type="Gene3D" id="1.10.760.10">
    <property type="entry name" value="Cytochrome c-like domain"/>
    <property type="match status" value="1"/>
</dbReference>
<feature type="domain" description="Cytochrome c" evidence="8">
    <location>
        <begin position="52"/>
        <end position="132"/>
    </location>
</feature>
<reference evidence="9 10" key="1">
    <citation type="submission" date="2019-02" db="EMBL/GenBank/DDBJ databases">
        <title>Prokaryotic population dynamics and viral predation in marine succession experiment using metagenomics: the confinement effect.</title>
        <authorList>
            <person name="Haro-Moreno J.M."/>
            <person name="Rodriguez-Valera F."/>
            <person name="Lopez-Perez M."/>
        </authorList>
    </citation>
    <scope>NUCLEOTIDE SEQUENCE [LARGE SCALE GENOMIC DNA]</scope>
    <source>
        <strain evidence="9">MED-G159</strain>
    </source>
</reference>
<evidence type="ECO:0000256" key="4">
    <source>
        <dbReference type="ARBA" id="ARBA00022982"/>
    </source>
</evidence>
<dbReference type="InterPro" id="IPR002323">
    <property type="entry name" value="Cyt_CIE"/>
</dbReference>
<evidence type="ECO:0000313" key="10">
    <source>
        <dbReference type="Proteomes" id="UP000315825"/>
    </source>
</evidence>
<keyword evidence="3 6" id="KW-0479">Metal-binding</keyword>
<evidence type="ECO:0000256" key="3">
    <source>
        <dbReference type="ARBA" id="ARBA00022723"/>
    </source>
</evidence>
<accession>A0A520MYX4</accession>
<dbReference type="AlphaFoldDB" id="A0A520MYX4"/>
<dbReference type="PANTHER" id="PTHR40942">
    <property type="match status" value="1"/>
</dbReference>
<dbReference type="InterPro" id="IPR009056">
    <property type="entry name" value="Cyt_c-like_dom"/>
</dbReference>
<feature type="signal peptide" evidence="7">
    <location>
        <begin position="1"/>
        <end position="20"/>
    </location>
</feature>
<proteinExistence type="predicted"/>
<dbReference type="SUPFAM" id="SSF46626">
    <property type="entry name" value="Cytochrome c"/>
    <property type="match status" value="1"/>
</dbReference>
<sequence length="135" mass="14843">MYKFIFLFSLLPLGINVSMADDYEDEVRKRLGLKTEVAQVKAISNDDSESVPAGRSGETVYNLGCAACHNAGLAGAPLYADDSQWETRLIKGLEMLTSNAYNGYNAMPAKGLCMDCSEEEIKRSVEYMLEALTIN</sequence>
<name>A0A520MYX4_9GAMM</name>
<evidence type="ECO:0000256" key="2">
    <source>
        <dbReference type="ARBA" id="ARBA00022617"/>
    </source>
</evidence>
<dbReference type="GO" id="GO:0020037">
    <property type="term" value="F:heme binding"/>
    <property type="evidence" value="ECO:0007669"/>
    <property type="project" value="InterPro"/>
</dbReference>
<gene>
    <name evidence="9" type="ORF">EVA92_02720</name>
</gene>
<evidence type="ECO:0000256" key="1">
    <source>
        <dbReference type="ARBA" id="ARBA00022448"/>
    </source>
</evidence>
<keyword evidence="2 6" id="KW-0349">Heme</keyword>
<dbReference type="InterPro" id="IPR036909">
    <property type="entry name" value="Cyt_c-like_dom_sf"/>
</dbReference>
<dbReference type="Proteomes" id="UP000315825">
    <property type="component" value="Unassembled WGS sequence"/>
</dbReference>
<keyword evidence="5 6" id="KW-0408">Iron</keyword>
<feature type="chain" id="PRO_5022141943" evidence="7">
    <location>
        <begin position="21"/>
        <end position="135"/>
    </location>
</feature>
<keyword evidence="4" id="KW-0249">Electron transport</keyword>
<comment type="caution">
    <text evidence="9">The sequence shown here is derived from an EMBL/GenBank/DDBJ whole genome shotgun (WGS) entry which is preliminary data.</text>
</comment>
<keyword evidence="7" id="KW-0732">Signal</keyword>
<dbReference type="PRINTS" id="PR00607">
    <property type="entry name" value="CYTCHROMECIE"/>
</dbReference>
<keyword evidence="1" id="KW-0813">Transport</keyword>
<evidence type="ECO:0000313" key="9">
    <source>
        <dbReference type="EMBL" id="RZO26427.1"/>
    </source>
</evidence>
<evidence type="ECO:0000259" key="8">
    <source>
        <dbReference type="PROSITE" id="PS51007"/>
    </source>
</evidence>
<evidence type="ECO:0000256" key="5">
    <source>
        <dbReference type="ARBA" id="ARBA00023004"/>
    </source>
</evidence>
<evidence type="ECO:0000256" key="6">
    <source>
        <dbReference type="PROSITE-ProRule" id="PRU00433"/>
    </source>
</evidence>